<keyword evidence="3" id="KW-1185">Reference proteome</keyword>
<dbReference type="AlphaFoldDB" id="A0A255H5Y5"/>
<proteinExistence type="predicted"/>
<name>A0A255H5Y5_9ACTN</name>
<gene>
    <name evidence="2" type="ORF">CGZ93_06520</name>
</gene>
<feature type="region of interest" description="Disordered" evidence="1">
    <location>
        <begin position="116"/>
        <end position="137"/>
    </location>
</feature>
<feature type="compositionally biased region" description="Polar residues" evidence="1">
    <location>
        <begin position="15"/>
        <end position="30"/>
    </location>
</feature>
<evidence type="ECO:0000313" key="2">
    <source>
        <dbReference type="EMBL" id="OYO23110.1"/>
    </source>
</evidence>
<feature type="compositionally biased region" description="Gly residues" evidence="1">
    <location>
        <begin position="272"/>
        <end position="296"/>
    </location>
</feature>
<dbReference type="Proteomes" id="UP000216311">
    <property type="component" value="Unassembled WGS sequence"/>
</dbReference>
<feature type="compositionally biased region" description="Basic and acidic residues" evidence="1">
    <location>
        <begin position="1"/>
        <end position="14"/>
    </location>
</feature>
<sequence>MSTNDPHDPFDRNRTSGTGAFQNPNTTTGAHGTDDRSRTDVAKEQASGVKDHAAEAGKDLTQTARAEAGSVVRDARSEVRSLVDTSVHELRGQASRGQQQVAEQVRTIAKEFGEMASGNENSGTASKLARQASEQGDQLASWLENHEPSDVLDQARRFAARRPLAFLAIAAGAGLLVGRFARGMQAEHADDNTAQQGQGSRSQYYYQDPGYSQVQAGTGFETQSPSAYGTGAHGGPAYQQPGHAGSGSEQVQGHNDGLTPPAQEQGFVPGQGFSGGRPLGDQGGSAQSGGWSGESR</sequence>
<feature type="compositionally biased region" description="Polar residues" evidence="1">
    <location>
        <begin position="212"/>
        <end position="227"/>
    </location>
</feature>
<feature type="compositionally biased region" description="Basic and acidic residues" evidence="1">
    <location>
        <begin position="32"/>
        <end position="58"/>
    </location>
</feature>
<evidence type="ECO:0000313" key="3">
    <source>
        <dbReference type="Proteomes" id="UP000216311"/>
    </source>
</evidence>
<feature type="region of interest" description="Disordered" evidence="1">
    <location>
        <begin position="1"/>
        <end position="72"/>
    </location>
</feature>
<dbReference type="EMBL" id="NMVQ01000008">
    <property type="protein sequence ID" value="OYO23110.1"/>
    <property type="molecule type" value="Genomic_DNA"/>
</dbReference>
<accession>A0A255H5Y5</accession>
<feature type="region of interest" description="Disordered" evidence="1">
    <location>
        <begin position="212"/>
        <end position="296"/>
    </location>
</feature>
<organism evidence="2 3">
    <name type="scientific">Enemella dayhoffiae</name>
    <dbReference type="NCBI Taxonomy" id="2016507"/>
    <lineage>
        <taxon>Bacteria</taxon>
        <taxon>Bacillati</taxon>
        <taxon>Actinomycetota</taxon>
        <taxon>Actinomycetes</taxon>
        <taxon>Propionibacteriales</taxon>
        <taxon>Propionibacteriaceae</taxon>
        <taxon>Enemella</taxon>
    </lineage>
</organism>
<dbReference type="RefSeq" id="WP_094363344.1">
    <property type="nucleotide sequence ID" value="NZ_NMVQ01000008.1"/>
</dbReference>
<reference evidence="2 3" key="1">
    <citation type="submission" date="2017-07" db="EMBL/GenBank/DDBJ databases">
        <title>Draft whole genome sequences of clinical Proprionibacteriaceae strains.</title>
        <authorList>
            <person name="Bernier A.-M."/>
            <person name="Bernard K."/>
            <person name="Domingo M.-C."/>
        </authorList>
    </citation>
    <scope>NUCLEOTIDE SEQUENCE [LARGE SCALE GENOMIC DNA]</scope>
    <source>
        <strain evidence="2 3">NML 130396</strain>
    </source>
</reference>
<protein>
    <submittedName>
        <fullName evidence="2">Uncharacterized protein</fullName>
    </submittedName>
</protein>
<comment type="caution">
    <text evidence="2">The sequence shown here is derived from an EMBL/GenBank/DDBJ whole genome shotgun (WGS) entry which is preliminary data.</text>
</comment>
<evidence type="ECO:0000256" key="1">
    <source>
        <dbReference type="SAM" id="MobiDB-lite"/>
    </source>
</evidence>
<dbReference type="OrthoDB" id="4578793at2"/>